<dbReference type="PANTHER" id="PTHR30451">
    <property type="entry name" value="OUTER MEMBRANE USHER PROTEIN"/>
    <property type="match status" value="1"/>
</dbReference>
<dbReference type="Proteomes" id="UP000250870">
    <property type="component" value="Unassembled WGS sequence"/>
</dbReference>
<dbReference type="Gene3D" id="2.60.40.3110">
    <property type="match status" value="1"/>
</dbReference>
<dbReference type="InterPro" id="IPR025949">
    <property type="entry name" value="PapC-like_C"/>
</dbReference>
<evidence type="ECO:0000256" key="11">
    <source>
        <dbReference type="SAM" id="SignalP"/>
    </source>
</evidence>
<keyword evidence="5 10" id="KW-1029">Fimbrium biogenesis</keyword>
<dbReference type="Pfam" id="PF13953">
    <property type="entry name" value="PapC_C"/>
    <property type="match status" value="1"/>
</dbReference>
<proteinExistence type="inferred from homology"/>
<dbReference type="Pfam" id="PF00577">
    <property type="entry name" value="Usher"/>
    <property type="match status" value="1"/>
</dbReference>
<dbReference type="Pfam" id="PF13954">
    <property type="entry name" value="PapC_N"/>
    <property type="match status" value="1"/>
</dbReference>
<evidence type="ECO:0000256" key="3">
    <source>
        <dbReference type="ARBA" id="ARBA00022448"/>
    </source>
</evidence>
<evidence type="ECO:0000313" key="14">
    <source>
        <dbReference type="EMBL" id="RAW91751.1"/>
    </source>
</evidence>
<evidence type="ECO:0000256" key="8">
    <source>
        <dbReference type="ARBA" id="ARBA00023136"/>
    </source>
</evidence>
<dbReference type="AlphaFoldDB" id="A0A329VMH5"/>
<dbReference type="InterPro" id="IPR043142">
    <property type="entry name" value="PapC-like_C_sf"/>
</dbReference>
<keyword evidence="6 10" id="KW-0812">Transmembrane</keyword>
<dbReference type="InterPro" id="IPR025885">
    <property type="entry name" value="PapC_N"/>
</dbReference>
<dbReference type="InterPro" id="IPR018030">
    <property type="entry name" value="Fimbrial_membr_usher_CS"/>
</dbReference>
<comment type="similarity">
    <text evidence="2 10">Belongs to the fimbrial export usher family.</text>
</comment>
<evidence type="ECO:0000256" key="9">
    <source>
        <dbReference type="ARBA" id="ARBA00023237"/>
    </source>
</evidence>
<evidence type="ECO:0000256" key="6">
    <source>
        <dbReference type="ARBA" id="ARBA00022692"/>
    </source>
</evidence>
<evidence type="ECO:0000256" key="5">
    <source>
        <dbReference type="ARBA" id="ARBA00022558"/>
    </source>
</evidence>
<keyword evidence="4" id="KW-1134">Transmembrane beta strand</keyword>
<evidence type="ECO:0000256" key="2">
    <source>
        <dbReference type="ARBA" id="ARBA00008064"/>
    </source>
</evidence>
<reference evidence="14 15" key="1">
    <citation type="journal article" date="2018" name="Int. J. Syst. Evol. Microbiol.">
        <title>Whole-genome-based revisit of Photorhabdus phylogeny: proposal for the elevation of most Photorhabdus subspecies to the species level and description of one novel species Photorhabdus bodei sp. nov., and one novel subspecies Photorhabdus laumondii subsp. clarkei subsp. nov.</title>
        <authorList>
            <person name="Machado R.A.R."/>
            <person name="Wuthrich D."/>
            <person name="Kuhnert P."/>
            <person name="Arce C.C.M."/>
            <person name="Thonen L."/>
            <person name="Ruiz C."/>
            <person name="Zhang X."/>
            <person name="Robert C.A.M."/>
            <person name="Karimi J."/>
            <person name="Kamali S."/>
            <person name="Ma J."/>
            <person name="Bruggmann R."/>
            <person name="Erb M."/>
        </authorList>
    </citation>
    <scope>NUCLEOTIDE SEQUENCE [LARGE SCALE GENOMIC DNA]</scope>
    <source>
        <strain evidence="14 15">BOJ-47</strain>
    </source>
</reference>
<feature type="domain" description="PapC-like C-terminal" evidence="12">
    <location>
        <begin position="772"/>
        <end position="829"/>
    </location>
</feature>
<comment type="subcellular location">
    <subcellularLocation>
        <location evidence="1 10">Cell outer membrane</location>
        <topology evidence="1 10">Multi-pass membrane protein</topology>
    </subcellularLocation>
</comment>
<dbReference type="GO" id="GO:0009297">
    <property type="term" value="P:pilus assembly"/>
    <property type="evidence" value="ECO:0007669"/>
    <property type="project" value="InterPro"/>
</dbReference>
<dbReference type="SUPFAM" id="SSF141729">
    <property type="entry name" value="FimD N-terminal domain-like"/>
    <property type="match status" value="1"/>
</dbReference>
<keyword evidence="7 11" id="KW-0732">Signal</keyword>
<dbReference type="EMBL" id="NSCI01000007">
    <property type="protein sequence ID" value="RAW91751.1"/>
    <property type="molecule type" value="Genomic_DNA"/>
</dbReference>
<dbReference type="PANTHER" id="PTHR30451:SF21">
    <property type="entry name" value="FIMBRIAL USHER DOMAIN-CONTAINING PROTEIN YDET-RELATED"/>
    <property type="match status" value="1"/>
</dbReference>
<dbReference type="GO" id="GO:0009279">
    <property type="term" value="C:cell outer membrane"/>
    <property type="evidence" value="ECO:0007669"/>
    <property type="project" value="UniProtKB-SubCell"/>
</dbReference>
<organism evidence="14 15">
    <name type="scientific">Photorhabdus laumondii subsp. clarkei</name>
    <dbReference type="NCBI Taxonomy" id="2029685"/>
    <lineage>
        <taxon>Bacteria</taxon>
        <taxon>Pseudomonadati</taxon>
        <taxon>Pseudomonadota</taxon>
        <taxon>Gammaproteobacteria</taxon>
        <taxon>Enterobacterales</taxon>
        <taxon>Morganellaceae</taxon>
        <taxon>Photorhabdus</taxon>
    </lineage>
</organism>
<evidence type="ECO:0000259" key="12">
    <source>
        <dbReference type="Pfam" id="PF13953"/>
    </source>
</evidence>
<feature type="chain" id="PRO_5016397303" evidence="11">
    <location>
        <begin position="27"/>
        <end position="847"/>
    </location>
</feature>
<keyword evidence="3 10" id="KW-0813">Transport</keyword>
<dbReference type="Gene3D" id="2.60.40.2610">
    <property type="entry name" value="Outer membrane usher protein FimD, plug domain"/>
    <property type="match status" value="1"/>
</dbReference>
<dbReference type="InterPro" id="IPR042186">
    <property type="entry name" value="FimD_plug_dom"/>
</dbReference>
<accession>A0A329VMH5</accession>
<evidence type="ECO:0000256" key="7">
    <source>
        <dbReference type="ARBA" id="ARBA00022729"/>
    </source>
</evidence>
<dbReference type="InterPro" id="IPR037224">
    <property type="entry name" value="PapC_N_sf"/>
</dbReference>
<dbReference type="Gene3D" id="3.10.20.410">
    <property type="match status" value="1"/>
</dbReference>
<evidence type="ECO:0000256" key="4">
    <source>
        <dbReference type="ARBA" id="ARBA00022452"/>
    </source>
</evidence>
<dbReference type="GO" id="GO:0015473">
    <property type="term" value="F:fimbrial usher porin activity"/>
    <property type="evidence" value="ECO:0007669"/>
    <property type="project" value="InterPro"/>
</dbReference>
<evidence type="ECO:0000313" key="15">
    <source>
        <dbReference type="Proteomes" id="UP000250870"/>
    </source>
</evidence>
<feature type="domain" description="PapC N-terminal" evidence="13">
    <location>
        <begin position="29"/>
        <end position="174"/>
    </location>
</feature>
<keyword evidence="8 10" id="KW-0472">Membrane</keyword>
<dbReference type="InterPro" id="IPR000015">
    <property type="entry name" value="Fimb_usher"/>
</dbReference>
<gene>
    <name evidence="14" type="ORF">CKY01_07770</name>
</gene>
<evidence type="ECO:0000259" key="13">
    <source>
        <dbReference type="Pfam" id="PF13954"/>
    </source>
</evidence>
<comment type="caution">
    <text evidence="14">The sequence shown here is derived from an EMBL/GenBank/DDBJ whole genome shotgun (WGS) entry which is preliminary data.</text>
</comment>
<protein>
    <submittedName>
        <fullName evidence="14">Uncharacterized protein</fullName>
    </submittedName>
</protein>
<evidence type="ECO:0000256" key="1">
    <source>
        <dbReference type="ARBA" id="ARBA00004571"/>
    </source>
</evidence>
<evidence type="ECO:0000256" key="10">
    <source>
        <dbReference type="RuleBase" id="RU003884"/>
    </source>
</evidence>
<dbReference type="Gene3D" id="2.60.40.2070">
    <property type="match status" value="1"/>
</dbReference>
<keyword evidence="9 10" id="KW-0998">Cell outer membrane</keyword>
<feature type="signal peptide" evidence="11">
    <location>
        <begin position="1"/>
        <end position="26"/>
    </location>
</feature>
<name>A0A329VMH5_9GAMM</name>
<sequence>MSDECIVKKIISFALMICCLSLPAHAELYFDINALQLSDEDRENINLESLAKTDAHIPGIYKVNVIVNKRDIGIKSLSFIDCGEKLCPELSIRLLKEIGVKIASFPELASLAEQEIISQPEKYIKQASAELDLSALTLMLNFPQAAMQSQIRGDISPKQWDDGLPMFFTNYHLTGMQSWNKNQSEQNQYLNLRSGFNLGPWRIRHNSYYNHTGTTSEWQSLKAYAERDIRPLRSRLVLGETSTDSMVFDSFTFNGIKLMSDSQMLPDSQQGFAPVVRGIAMTHARVEVHQKDNIIYQTFVPPGAFEITDIYPSNLNGDLEISIYEENGNIRKFTQPFAASPLMIRAGQMKYFANIGKFSGGKQASKKRFIQTEAIYGLWDSTTIYGGVIISSDYQSHALGLGHNLGKIGAVSIDVTNAATHFPNGEKKSGQSYQIRYSKGFTETNTTVTLAGYRYNTNGYYSFSDANNNYFNNNYFNNNYTNNNDPFADHSRNSAPKNRMQITMGQNLGQYGNLSLSAWQQDYWQDKTRKNQSYSMSYNTNIHDISLSLSYNYHRNRSSINNDQVFSFNISIPLDKWLPSDNHSASVDYDTAYNTNGSSQHSMTLSGSLLEQQNLNYMISQDYSYEKSEKEKQSGNAASLYYRGSYGSINVGYTTDHRKNQRVNYGLEGAIIAHPYGVTLAQNISESGASALIRAPGATNAKVLNNSAISTDWRGYTIVPYISQYRENMLSLDTNTFGDDVDIDNPTTKVIPTKGALVLADYSIRVGHRVFLTLQHNGKKLPFGTIITGPNSVNGMVNEKGEVFLSGVSDTTKLTADLGDKQSCHIQFDSKLYQKINGIILTSLRCQ</sequence>
<dbReference type="PROSITE" id="PS01151">
    <property type="entry name" value="FIMBRIAL_USHER"/>
    <property type="match status" value="1"/>
</dbReference>